<dbReference type="EMBL" id="LAZR01067232">
    <property type="protein sequence ID" value="KKK52007.1"/>
    <property type="molecule type" value="Genomic_DNA"/>
</dbReference>
<name>A0A0F8W5P5_9ZZZZ</name>
<organism evidence="1">
    <name type="scientific">marine sediment metagenome</name>
    <dbReference type="NCBI Taxonomy" id="412755"/>
    <lineage>
        <taxon>unclassified sequences</taxon>
        <taxon>metagenomes</taxon>
        <taxon>ecological metagenomes</taxon>
    </lineage>
</organism>
<protein>
    <submittedName>
        <fullName evidence="1">Uncharacterized protein</fullName>
    </submittedName>
</protein>
<evidence type="ECO:0000313" key="1">
    <source>
        <dbReference type="EMBL" id="KKK52007.1"/>
    </source>
</evidence>
<accession>A0A0F8W5P5</accession>
<comment type="caution">
    <text evidence="1">The sequence shown here is derived from an EMBL/GenBank/DDBJ whole genome shotgun (WGS) entry which is preliminary data.</text>
</comment>
<proteinExistence type="predicted"/>
<dbReference type="AlphaFoldDB" id="A0A0F8W5P5"/>
<feature type="non-terminal residue" evidence="1">
    <location>
        <position position="25"/>
    </location>
</feature>
<sequence>MTDHEDEWTPHPIGCECQWCDDPVT</sequence>
<reference evidence="1" key="1">
    <citation type="journal article" date="2015" name="Nature">
        <title>Complex archaea that bridge the gap between prokaryotes and eukaryotes.</title>
        <authorList>
            <person name="Spang A."/>
            <person name="Saw J.H."/>
            <person name="Jorgensen S.L."/>
            <person name="Zaremba-Niedzwiedzka K."/>
            <person name="Martijn J."/>
            <person name="Lind A.E."/>
            <person name="van Eijk R."/>
            <person name="Schleper C."/>
            <person name="Guy L."/>
            <person name="Ettema T.J."/>
        </authorList>
    </citation>
    <scope>NUCLEOTIDE SEQUENCE</scope>
</reference>
<gene>
    <name evidence="1" type="ORF">LCGC14_3109220</name>
</gene>